<sequence>MAMKWLVILLYSTVLFIHITGLEYPMLSSSACYGVDLPCTSHHLQCAPGSVITIITAHYGYKQQCETAISCSKCCWYTDGDCLIEYNPKHYQKLFKSCSLQNECLYRAPWVASTLCSRYKQILAPSVYSYITYRCNEVIGMGNANENIPAITPVKEFGVGSMVVSIVCSLLLVVLLIISGVIFKLGYCNRICKKITIRNERKNNEEETPEYYECESISESVPDVISNSLYSQPYDRPSGSNTPHVNYIDSLYAKPMKKTKRGMQRHLALKGNSVTRSSVETAMESCYYLKSDLLTPYGSDVILGEHDYATIYKSEGEEEEVEDKEQLRERVSVISTSSSALVNYDRLKFTSEDKMTEFDPNYDHLKCCGYNLKICKRNSSSSRKIATGHSDRVDRASHFSSVNSNYEQISLSGEGGAPCLKVEIHKAGNNEIDDQERSSGRCRESTSDMGFNQTKHGDVCRCSDKQDDEGAETNGGSIERKDNCYDCCGHRINDVDSRDINVCGQPSITEDNDIICNIIDNEYKFCYNNDNDIESDSEYNNTAVI</sequence>
<proteinExistence type="predicted"/>
<dbReference type="CDD" id="cd22823">
    <property type="entry name" value="Gal_Rha_Lectin"/>
    <property type="match status" value="1"/>
</dbReference>
<keyword evidence="2" id="KW-1133">Transmembrane helix</keyword>
<keyword evidence="2" id="KW-0472">Membrane</keyword>
<dbReference type="OrthoDB" id="6060630at2759"/>
<feature type="region of interest" description="Disordered" evidence="1">
    <location>
        <begin position="430"/>
        <end position="450"/>
    </location>
</feature>
<dbReference type="RefSeq" id="XP_009060365.1">
    <property type="nucleotide sequence ID" value="XM_009062117.1"/>
</dbReference>
<keyword evidence="5" id="KW-1185">Reference proteome</keyword>
<protein>
    <recommendedName>
        <fullName evidence="6">SUEL-type lectin domain-containing protein</fullName>
    </recommendedName>
</protein>
<evidence type="ECO:0000256" key="3">
    <source>
        <dbReference type="SAM" id="SignalP"/>
    </source>
</evidence>
<evidence type="ECO:0000256" key="2">
    <source>
        <dbReference type="SAM" id="Phobius"/>
    </source>
</evidence>
<feature type="transmembrane region" description="Helical" evidence="2">
    <location>
        <begin position="157"/>
        <end position="183"/>
    </location>
</feature>
<keyword evidence="3" id="KW-0732">Signal</keyword>
<name>V3ZY88_LOTGI</name>
<accession>V3ZY88</accession>
<dbReference type="CTD" id="20236290"/>
<gene>
    <name evidence="4" type="ORF">LOTGIDRAFT_154438</name>
</gene>
<dbReference type="KEGG" id="lgi:LOTGIDRAFT_154438"/>
<evidence type="ECO:0000313" key="5">
    <source>
        <dbReference type="Proteomes" id="UP000030746"/>
    </source>
</evidence>
<evidence type="ECO:0000256" key="1">
    <source>
        <dbReference type="SAM" id="MobiDB-lite"/>
    </source>
</evidence>
<reference evidence="4 5" key="1">
    <citation type="journal article" date="2013" name="Nature">
        <title>Insights into bilaterian evolution from three spiralian genomes.</title>
        <authorList>
            <person name="Simakov O."/>
            <person name="Marletaz F."/>
            <person name="Cho S.J."/>
            <person name="Edsinger-Gonzales E."/>
            <person name="Havlak P."/>
            <person name="Hellsten U."/>
            <person name="Kuo D.H."/>
            <person name="Larsson T."/>
            <person name="Lv J."/>
            <person name="Arendt D."/>
            <person name="Savage R."/>
            <person name="Osoegawa K."/>
            <person name="de Jong P."/>
            <person name="Grimwood J."/>
            <person name="Chapman J.A."/>
            <person name="Shapiro H."/>
            <person name="Aerts A."/>
            <person name="Otillar R.P."/>
            <person name="Terry A.Y."/>
            <person name="Boore J.L."/>
            <person name="Grigoriev I.V."/>
            <person name="Lindberg D.R."/>
            <person name="Seaver E.C."/>
            <person name="Weisblat D.A."/>
            <person name="Putnam N.H."/>
            <person name="Rokhsar D.S."/>
        </authorList>
    </citation>
    <scope>NUCLEOTIDE SEQUENCE [LARGE SCALE GENOMIC DNA]</scope>
</reference>
<dbReference type="AlphaFoldDB" id="V3ZY88"/>
<dbReference type="GeneID" id="20236290"/>
<feature type="compositionally biased region" description="Basic and acidic residues" evidence="1">
    <location>
        <begin position="435"/>
        <end position="446"/>
    </location>
</feature>
<keyword evidence="2" id="KW-0812">Transmembrane</keyword>
<evidence type="ECO:0000313" key="4">
    <source>
        <dbReference type="EMBL" id="ESO89337.1"/>
    </source>
</evidence>
<organism evidence="4 5">
    <name type="scientific">Lottia gigantea</name>
    <name type="common">Giant owl limpet</name>
    <dbReference type="NCBI Taxonomy" id="225164"/>
    <lineage>
        <taxon>Eukaryota</taxon>
        <taxon>Metazoa</taxon>
        <taxon>Spiralia</taxon>
        <taxon>Lophotrochozoa</taxon>
        <taxon>Mollusca</taxon>
        <taxon>Gastropoda</taxon>
        <taxon>Patellogastropoda</taxon>
        <taxon>Lottioidea</taxon>
        <taxon>Lottiidae</taxon>
        <taxon>Lottia</taxon>
    </lineage>
</organism>
<dbReference type="Proteomes" id="UP000030746">
    <property type="component" value="Unassembled WGS sequence"/>
</dbReference>
<feature type="chain" id="PRO_5004716190" description="SUEL-type lectin domain-containing protein" evidence="3">
    <location>
        <begin position="22"/>
        <end position="545"/>
    </location>
</feature>
<feature type="signal peptide" evidence="3">
    <location>
        <begin position="1"/>
        <end position="21"/>
    </location>
</feature>
<dbReference type="EMBL" id="KB202619">
    <property type="protein sequence ID" value="ESO89337.1"/>
    <property type="molecule type" value="Genomic_DNA"/>
</dbReference>
<evidence type="ECO:0008006" key="6">
    <source>
        <dbReference type="Google" id="ProtNLM"/>
    </source>
</evidence>
<dbReference type="HOGENOM" id="CLU_499945_0_0_1"/>